<keyword evidence="1" id="KW-0238">DNA-binding</keyword>
<dbReference type="SUPFAM" id="SSF46689">
    <property type="entry name" value="Homeodomain-like"/>
    <property type="match status" value="1"/>
</dbReference>
<accession>A0ABT3I3V5</accession>
<proteinExistence type="predicted"/>
<evidence type="ECO:0000313" key="3">
    <source>
        <dbReference type="EMBL" id="MCW3170649.1"/>
    </source>
</evidence>
<name>A0ABT3I3V5_9FLAO</name>
<dbReference type="Proteomes" id="UP001163731">
    <property type="component" value="Unassembled WGS sequence"/>
</dbReference>
<evidence type="ECO:0000256" key="1">
    <source>
        <dbReference type="ARBA" id="ARBA00023125"/>
    </source>
</evidence>
<evidence type="ECO:0000313" key="4">
    <source>
        <dbReference type="Proteomes" id="UP001163731"/>
    </source>
</evidence>
<dbReference type="RefSeq" id="WP_264751783.1">
    <property type="nucleotide sequence ID" value="NZ_JAPDHW010000024.1"/>
</dbReference>
<dbReference type="Gene3D" id="1.10.357.10">
    <property type="entry name" value="Tetracycline Repressor, domain 2"/>
    <property type="match status" value="1"/>
</dbReference>
<organism evidence="3 4">
    <name type="scientific">Chryseobacterium kimseyorum</name>
    <dbReference type="NCBI Taxonomy" id="2984028"/>
    <lineage>
        <taxon>Bacteria</taxon>
        <taxon>Pseudomonadati</taxon>
        <taxon>Bacteroidota</taxon>
        <taxon>Flavobacteriia</taxon>
        <taxon>Flavobacteriales</taxon>
        <taxon>Weeksellaceae</taxon>
        <taxon>Chryseobacterium group</taxon>
        <taxon>Chryseobacterium</taxon>
    </lineage>
</organism>
<feature type="domain" description="HTH tetR-type" evidence="2">
    <location>
        <begin position="2"/>
        <end position="46"/>
    </location>
</feature>
<sequence>MLAAVREILKTKGYSGLMVSKIASFAVFNKKLIYEYFESTDTLVDEYINSKDYWKEIDLSEESTIHSAREGEFVAKSLVNQFESVAKEEELQKTYDLAAFRESQHSKENLQRTRKKLSGIRH</sequence>
<dbReference type="InterPro" id="IPR009057">
    <property type="entry name" value="Homeodomain-like_sf"/>
</dbReference>
<dbReference type="InterPro" id="IPR001647">
    <property type="entry name" value="HTH_TetR"/>
</dbReference>
<evidence type="ECO:0000259" key="2">
    <source>
        <dbReference type="Pfam" id="PF00440"/>
    </source>
</evidence>
<comment type="caution">
    <text evidence="3">The sequence shown here is derived from an EMBL/GenBank/DDBJ whole genome shotgun (WGS) entry which is preliminary data.</text>
</comment>
<keyword evidence="4" id="KW-1185">Reference proteome</keyword>
<dbReference type="Pfam" id="PF00440">
    <property type="entry name" value="TetR_N"/>
    <property type="match status" value="1"/>
</dbReference>
<reference evidence="3" key="1">
    <citation type="submission" date="2022-10" db="EMBL/GenBank/DDBJ databases">
        <title>Chryseobacterium babae sp. nov. isolated from the gut of the beetle Oryctes rhinoceros, and Chryseobacterium kimseyorum sp. nov., isolated from a stick insect rearing cage.</title>
        <authorList>
            <person name="Shelomi M."/>
            <person name="Han C.-J."/>
            <person name="Chen W.-M."/>
            <person name="Chen H.-K."/>
            <person name="Liaw S.-J."/>
            <person name="Muhle E."/>
            <person name="Clermont D."/>
        </authorList>
    </citation>
    <scope>NUCLEOTIDE SEQUENCE</scope>
    <source>
        <strain evidence="3">09-1422</strain>
    </source>
</reference>
<gene>
    <name evidence="3" type="ORF">OMO38_19135</name>
</gene>
<protein>
    <submittedName>
        <fullName evidence="3">TetR/AcrR family transcriptional regulator</fullName>
    </submittedName>
</protein>
<dbReference type="EMBL" id="JAPDHW010000024">
    <property type="protein sequence ID" value="MCW3170649.1"/>
    <property type="molecule type" value="Genomic_DNA"/>
</dbReference>